<name>A0A147KC63_9BACI</name>
<dbReference type="AlphaFoldDB" id="A0A147KC63"/>
<comment type="caution">
    <text evidence="2">The sequence shown here is derived from an EMBL/GenBank/DDBJ whole genome shotgun (WGS) entry which is preliminary data.</text>
</comment>
<keyword evidence="1" id="KW-1133">Transmembrane helix</keyword>
<evidence type="ECO:0000313" key="3">
    <source>
        <dbReference type="Proteomes" id="UP000074108"/>
    </source>
</evidence>
<evidence type="ECO:0000313" key="2">
    <source>
        <dbReference type="EMBL" id="KUP09111.1"/>
    </source>
</evidence>
<proteinExistence type="predicted"/>
<keyword evidence="1" id="KW-0472">Membrane</keyword>
<keyword evidence="1" id="KW-0812">Transmembrane</keyword>
<keyword evidence="3" id="KW-1185">Reference proteome</keyword>
<accession>A0A147KC63</accession>
<keyword evidence="2" id="KW-0969">Cilium</keyword>
<keyword evidence="2" id="KW-0282">Flagellum</keyword>
<dbReference type="RefSeq" id="WP_059350083.1">
    <property type="nucleotide sequence ID" value="NZ_LDYG01000003.1"/>
</dbReference>
<keyword evidence="2" id="KW-0966">Cell projection</keyword>
<gene>
    <name evidence="2" type="ORF">Q75_01335</name>
</gene>
<dbReference type="Proteomes" id="UP000074108">
    <property type="component" value="Unassembled WGS sequence"/>
</dbReference>
<dbReference type="EMBL" id="LDYG01000003">
    <property type="protein sequence ID" value="KUP09111.1"/>
    <property type="molecule type" value="Genomic_DNA"/>
</dbReference>
<evidence type="ECO:0000256" key="1">
    <source>
        <dbReference type="SAM" id="Phobius"/>
    </source>
</evidence>
<protein>
    <submittedName>
        <fullName evidence="2">Flagellar basal body rod protein</fullName>
    </submittedName>
</protein>
<reference evidence="2 3" key="1">
    <citation type="journal article" date="2016" name="Front. Microbiol.">
        <title>Microevolution Analysis of Bacillus coahuilensis Unveils Differences in Phosphorus Acquisition Strategies and Their Regulation.</title>
        <authorList>
            <person name="Gomez-Lunar Z."/>
            <person name="Hernandez-Gonzalez I."/>
            <person name="Rodriguez-Torres M.D."/>
            <person name="Souza V."/>
            <person name="Olmedo-Alvarez G."/>
        </authorList>
    </citation>
    <scope>NUCLEOTIDE SEQUENCE [LARGE SCALE GENOMIC DNA]</scope>
    <source>
        <strain evidence="3">p1.1.43</strain>
    </source>
</reference>
<dbReference type="STRING" id="1150625.Q75_01335"/>
<feature type="transmembrane region" description="Helical" evidence="1">
    <location>
        <begin position="12"/>
        <end position="38"/>
    </location>
</feature>
<sequence>MRKFGLFMVGGIAAIVALANVGPMIGLALSLIILYFAFKEFLKAHSTFAKIAWVVIGLIALSSSVASLPAVIGLAAIYVIYLIWKNWNKDSVTEKSSDPFTNFEREWNSLKN</sequence>
<feature type="transmembrane region" description="Helical" evidence="1">
    <location>
        <begin position="50"/>
        <end position="83"/>
    </location>
</feature>
<organism evidence="2 3">
    <name type="scientific">Bacillus coahuilensis p1.1.43</name>
    <dbReference type="NCBI Taxonomy" id="1150625"/>
    <lineage>
        <taxon>Bacteria</taxon>
        <taxon>Bacillati</taxon>
        <taxon>Bacillota</taxon>
        <taxon>Bacilli</taxon>
        <taxon>Bacillales</taxon>
        <taxon>Bacillaceae</taxon>
        <taxon>Bacillus</taxon>
    </lineage>
</organism>
<dbReference type="PATRIC" id="fig|1150625.3.peg.281"/>